<name>A0A075I9R3_9EURY</name>
<dbReference type="EMBL" id="KF901263">
    <property type="protein sequence ID" value="AIF24535.1"/>
    <property type="molecule type" value="Genomic_DNA"/>
</dbReference>
<dbReference type="SUPFAM" id="SSF82771">
    <property type="entry name" value="GIY-YIG endonuclease"/>
    <property type="match status" value="1"/>
</dbReference>
<evidence type="ECO:0000313" key="2">
    <source>
        <dbReference type="EMBL" id="AIF24535.1"/>
    </source>
</evidence>
<dbReference type="AlphaFoldDB" id="A0A075I9R3"/>
<organism evidence="2">
    <name type="scientific">uncultured marine group II/III euryarchaeote SAT1000_33_B09</name>
    <dbReference type="NCBI Taxonomy" id="1456574"/>
    <lineage>
        <taxon>Archaea</taxon>
        <taxon>Methanobacteriati</taxon>
        <taxon>Methanobacteriota</taxon>
        <taxon>environmental samples</taxon>
    </lineage>
</organism>
<proteinExistence type="predicted"/>
<dbReference type="Gene3D" id="3.40.1440.10">
    <property type="entry name" value="GIY-YIG endonuclease"/>
    <property type="match status" value="1"/>
</dbReference>
<dbReference type="PROSITE" id="PS50164">
    <property type="entry name" value="GIY_YIG"/>
    <property type="match status" value="1"/>
</dbReference>
<evidence type="ECO:0000259" key="1">
    <source>
        <dbReference type="PROSITE" id="PS50164"/>
    </source>
</evidence>
<sequence>MGNWTKKRLKNPDFDPKSHYGVSNGIYKITVGKNIAYPKKSGKTIYIGKSGNLGKRLDDHINHRTNKPGLQAYLRSNTRVYFSIKRVRKHQRRQAMETDELKKHQKIYGMIPICNMRAEKKRR</sequence>
<protein>
    <recommendedName>
        <fullName evidence="1">GIY-YIG domain-containing protein</fullName>
    </recommendedName>
</protein>
<dbReference type="InterPro" id="IPR035901">
    <property type="entry name" value="GIY-YIG_endonuc_sf"/>
</dbReference>
<reference evidence="2" key="1">
    <citation type="journal article" date="2014" name="Genome Biol. Evol.">
        <title>Pangenome evidence for extensive interdomain horizontal transfer affecting lineage core and shell genes in uncultured planktonic thaumarchaeota and euryarchaeota.</title>
        <authorList>
            <person name="Deschamps P."/>
            <person name="Zivanovic Y."/>
            <person name="Moreira D."/>
            <person name="Rodriguez-Valera F."/>
            <person name="Lopez-Garcia P."/>
        </authorList>
    </citation>
    <scope>NUCLEOTIDE SEQUENCE</scope>
</reference>
<accession>A0A075I9R3</accession>
<feature type="domain" description="GIY-YIG" evidence="1">
    <location>
        <begin position="22"/>
        <end position="110"/>
    </location>
</feature>
<dbReference type="InterPro" id="IPR000305">
    <property type="entry name" value="GIY-YIG_endonuc"/>
</dbReference>